<evidence type="ECO:0000256" key="1">
    <source>
        <dbReference type="SAM" id="MobiDB-lite"/>
    </source>
</evidence>
<proteinExistence type="predicted"/>
<evidence type="ECO:0000313" key="4">
    <source>
        <dbReference type="WBParaSite" id="HPBE_0002267001-mRNA-1"/>
    </source>
</evidence>
<reference evidence="4" key="2">
    <citation type="submission" date="2019-09" db="UniProtKB">
        <authorList>
            <consortium name="WormBaseParasite"/>
        </authorList>
    </citation>
    <scope>IDENTIFICATION</scope>
</reference>
<feature type="region of interest" description="Disordered" evidence="1">
    <location>
        <begin position="118"/>
        <end position="148"/>
    </location>
</feature>
<evidence type="ECO:0000313" key="2">
    <source>
        <dbReference type="EMBL" id="VDP34041.1"/>
    </source>
</evidence>
<accession>A0A3P8CNN6</accession>
<reference evidence="2 3" key="1">
    <citation type="submission" date="2018-11" db="EMBL/GenBank/DDBJ databases">
        <authorList>
            <consortium name="Pathogen Informatics"/>
        </authorList>
    </citation>
    <scope>NUCLEOTIDE SEQUENCE [LARGE SCALE GENOMIC DNA]</scope>
</reference>
<feature type="region of interest" description="Disordered" evidence="1">
    <location>
        <begin position="58"/>
        <end position="93"/>
    </location>
</feature>
<dbReference type="EMBL" id="UZAH01034233">
    <property type="protein sequence ID" value="VDP34041.1"/>
    <property type="molecule type" value="Genomic_DNA"/>
</dbReference>
<dbReference type="AlphaFoldDB" id="A0A183GJ34"/>
<evidence type="ECO:0000313" key="3">
    <source>
        <dbReference type="Proteomes" id="UP000050761"/>
    </source>
</evidence>
<dbReference type="OrthoDB" id="5868821at2759"/>
<gene>
    <name evidence="2" type="ORF">HPBE_LOCUS22671</name>
</gene>
<dbReference type="WBParaSite" id="HPBE_0002267001-mRNA-1">
    <property type="protein sequence ID" value="HPBE_0002267001-mRNA-1"/>
    <property type="gene ID" value="HPBE_0002267001"/>
</dbReference>
<feature type="compositionally biased region" description="Basic and acidic residues" evidence="1">
    <location>
        <begin position="71"/>
        <end position="87"/>
    </location>
</feature>
<sequence length="197" mass="21745">MPSLADDVGAARASLMGSKTWLNTDVSSVADCEPTVSMADERGPREPEMELEEELRRLCGDKRSLPAGAVERSDGQTRRTARHEEGVGAKVGAAMSAAEATVQWRSGRHGGRQCTDGFTGSVAQKRASKLNEQQRTSSQRGYLTRRTGMADNARAHYMKYAALPELRPYSGKDRSYSVRELMGAFELKYPRKNWEEG</sequence>
<protein>
    <submittedName>
        <fullName evidence="4">YDG domain-containing protein</fullName>
    </submittedName>
</protein>
<accession>A0A183GJ34</accession>
<feature type="compositionally biased region" description="Polar residues" evidence="1">
    <location>
        <begin position="130"/>
        <end position="141"/>
    </location>
</feature>
<organism evidence="3 4">
    <name type="scientific">Heligmosomoides polygyrus</name>
    <name type="common">Parasitic roundworm</name>
    <dbReference type="NCBI Taxonomy" id="6339"/>
    <lineage>
        <taxon>Eukaryota</taxon>
        <taxon>Metazoa</taxon>
        <taxon>Ecdysozoa</taxon>
        <taxon>Nematoda</taxon>
        <taxon>Chromadorea</taxon>
        <taxon>Rhabditida</taxon>
        <taxon>Rhabditina</taxon>
        <taxon>Rhabditomorpha</taxon>
        <taxon>Strongyloidea</taxon>
        <taxon>Heligmosomidae</taxon>
        <taxon>Heligmosomoides</taxon>
    </lineage>
</organism>
<keyword evidence="3" id="KW-1185">Reference proteome</keyword>
<name>A0A183GJ34_HELPZ</name>
<dbReference type="Proteomes" id="UP000050761">
    <property type="component" value="Unassembled WGS sequence"/>
</dbReference>